<evidence type="ECO:0000259" key="1">
    <source>
        <dbReference type="Pfam" id="PF08241"/>
    </source>
</evidence>
<evidence type="ECO:0000313" key="2">
    <source>
        <dbReference type="EMBL" id="KKN99474.1"/>
    </source>
</evidence>
<dbReference type="Gene3D" id="3.40.50.150">
    <property type="entry name" value="Vaccinia Virus protein VP39"/>
    <property type="match status" value="1"/>
</dbReference>
<feature type="domain" description="Methyltransferase type 11" evidence="1">
    <location>
        <begin position="89"/>
        <end position="134"/>
    </location>
</feature>
<dbReference type="SUPFAM" id="SSF53335">
    <property type="entry name" value="S-adenosyl-L-methionine-dependent methyltransferases"/>
    <property type="match status" value="1"/>
</dbReference>
<protein>
    <recommendedName>
        <fullName evidence="1">Methyltransferase type 11 domain-containing protein</fullName>
    </recommendedName>
</protein>
<organism evidence="2">
    <name type="scientific">marine sediment metagenome</name>
    <dbReference type="NCBI Taxonomy" id="412755"/>
    <lineage>
        <taxon>unclassified sequences</taxon>
        <taxon>metagenomes</taxon>
        <taxon>ecological metagenomes</taxon>
    </lineage>
</organism>
<proteinExistence type="predicted"/>
<accession>A0A0F9V666</accession>
<dbReference type="Pfam" id="PF08241">
    <property type="entry name" value="Methyltransf_11"/>
    <property type="match status" value="1"/>
</dbReference>
<dbReference type="GO" id="GO:0008757">
    <property type="term" value="F:S-adenosylmethionine-dependent methyltransferase activity"/>
    <property type="evidence" value="ECO:0007669"/>
    <property type="project" value="InterPro"/>
</dbReference>
<gene>
    <name evidence="2" type="ORF">LCGC14_0135650</name>
</gene>
<sequence length="261" mass="29468">MARQQPSRSISQADLLRLLHEARGWLDSAPGQLLLESERAAQRELMPQCFGQHLVQYGLAPEILDPDNQVIRNHWHLDVECRAGTLAVEEARWPFAPQSLDAVVLHHGLDFSLSPRTLLREASQTVRSGGHMLIFGFNPLSTWGAPHYLGQNWLGQAGFVRPGRLVDWLELLGFAVEKRLDGCYRPPLMSPTWLQRLAFIERLGQRRMLPGGGFYCLLARRQMYGALPQRQRGLAFPTLALPPLAASSRRTHKRDSNDPTD</sequence>
<dbReference type="AlphaFoldDB" id="A0A0F9V666"/>
<dbReference type="InterPro" id="IPR013216">
    <property type="entry name" value="Methyltransf_11"/>
</dbReference>
<name>A0A0F9V666_9ZZZZ</name>
<comment type="caution">
    <text evidence="2">The sequence shown here is derived from an EMBL/GenBank/DDBJ whole genome shotgun (WGS) entry which is preliminary data.</text>
</comment>
<reference evidence="2" key="1">
    <citation type="journal article" date="2015" name="Nature">
        <title>Complex archaea that bridge the gap between prokaryotes and eukaryotes.</title>
        <authorList>
            <person name="Spang A."/>
            <person name="Saw J.H."/>
            <person name="Jorgensen S.L."/>
            <person name="Zaremba-Niedzwiedzka K."/>
            <person name="Martijn J."/>
            <person name="Lind A.E."/>
            <person name="van Eijk R."/>
            <person name="Schleper C."/>
            <person name="Guy L."/>
            <person name="Ettema T.J."/>
        </authorList>
    </citation>
    <scope>NUCLEOTIDE SEQUENCE</scope>
</reference>
<dbReference type="EMBL" id="LAZR01000046">
    <property type="protein sequence ID" value="KKN99474.1"/>
    <property type="molecule type" value="Genomic_DNA"/>
</dbReference>
<dbReference type="InterPro" id="IPR029063">
    <property type="entry name" value="SAM-dependent_MTases_sf"/>
</dbReference>